<comment type="caution">
    <text evidence="2">The sequence shown here is derived from an EMBL/GenBank/DDBJ whole genome shotgun (WGS) entry which is preliminary data.</text>
</comment>
<dbReference type="InterPro" id="IPR011990">
    <property type="entry name" value="TPR-like_helical_dom_sf"/>
</dbReference>
<dbReference type="RefSeq" id="WP_051239868.1">
    <property type="nucleotide sequence ID" value="NZ_AULI01000009.1"/>
</dbReference>
<proteinExistence type="predicted"/>
<name>A0A0A5GKE1_9BACI</name>
<dbReference type="EMBL" id="AVPE01000009">
    <property type="protein sequence ID" value="KGX91698.1"/>
    <property type="molecule type" value="Genomic_DNA"/>
</dbReference>
<evidence type="ECO:0000256" key="1">
    <source>
        <dbReference type="PROSITE-ProRule" id="PRU00339"/>
    </source>
</evidence>
<feature type="repeat" description="TPR" evidence="1">
    <location>
        <begin position="129"/>
        <end position="162"/>
    </location>
</feature>
<dbReference type="SMART" id="SM00028">
    <property type="entry name" value="TPR"/>
    <property type="match status" value="2"/>
</dbReference>
<dbReference type="Proteomes" id="UP000030528">
    <property type="component" value="Unassembled WGS sequence"/>
</dbReference>
<keyword evidence="3" id="KW-1185">Reference proteome</keyword>
<reference evidence="2 3" key="1">
    <citation type="submission" date="2013-08" db="EMBL/GenBank/DDBJ databases">
        <authorList>
            <person name="Huang J."/>
            <person name="Wang G."/>
        </authorList>
    </citation>
    <scope>NUCLEOTIDE SEQUENCE [LARGE SCALE GENOMIC DNA]</scope>
    <source>
        <strain evidence="2 3">JSM 076056</strain>
    </source>
</reference>
<evidence type="ECO:0000313" key="3">
    <source>
        <dbReference type="Proteomes" id="UP000030528"/>
    </source>
</evidence>
<dbReference type="Pfam" id="PF13424">
    <property type="entry name" value="TPR_12"/>
    <property type="match status" value="1"/>
</dbReference>
<accession>A0A0A5GKE1</accession>
<dbReference type="Gene3D" id="1.25.40.10">
    <property type="entry name" value="Tetratricopeptide repeat domain"/>
    <property type="match status" value="1"/>
</dbReference>
<dbReference type="PROSITE" id="PS50005">
    <property type="entry name" value="TPR"/>
    <property type="match status" value="1"/>
</dbReference>
<dbReference type="SUPFAM" id="SSF48452">
    <property type="entry name" value="TPR-like"/>
    <property type="match status" value="1"/>
</dbReference>
<evidence type="ECO:0000313" key="2">
    <source>
        <dbReference type="EMBL" id="KGX91698.1"/>
    </source>
</evidence>
<keyword evidence="1" id="KW-0802">TPR repeat</keyword>
<organism evidence="2 3">
    <name type="scientific">Pontibacillus halophilus JSM 076056 = DSM 19796</name>
    <dbReference type="NCBI Taxonomy" id="1385510"/>
    <lineage>
        <taxon>Bacteria</taxon>
        <taxon>Bacillati</taxon>
        <taxon>Bacillota</taxon>
        <taxon>Bacilli</taxon>
        <taxon>Bacillales</taxon>
        <taxon>Bacillaceae</taxon>
        <taxon>Pontibacillus</taxon>
    </lineage>
</organism>
<gene>
    <name evidence="2" type="ORF">N781_04020</name>
</gene>
<dbReference type="InterPro" id="IPR019734">
    <property type="entry name" value="TPR_rpt"/>
</dbReference>
<dbReference type="AlphaFoldDB" id="A0A0A5GKE1"/>
<sequence>METLPFNMEYVYGKQLREVPVNADDMLKGTNYLIDLLHNDLVEKRTKAKWCSWIGVYSRILGDVSVSEQYLLQSINLYKELDDYNQIFVSSLRLAVTYQWKGQYDQAIACLQQLLSEVDGRTELETYRDFVYQHLGKCYFEQGAYREAIDFFMKAYVIRQVKGDEKLLQSTEYALSQCKAATV</sequence>
<protein>
    <submittedName>
        <fullName evidence="2">Uncharacterized protein</fullName>
    </submittedName>
</protein>
<dbReference type="STRING" id="1385510.GCA_000425205_02272"/>
<dbReference type="eggNOG" id="ENOG5032VEF">
    <property type="taxonomic scope" value="Bacteria"/>
</dbReference>